<dbReference type="Proteomes" id="UP001596105">
    <property type="component" value="Unassembled WGS sequence"/>
</dbReference>
<dbReference type="InterPro" id="IPR042080">
    <property type="entry name" value="RNA_2'-PTrans_N"/>
</dbReference>
<dbReference type="Pfam" id="PF01885">
    <property type="entry name" value="PTS_2-RNA"/>
    <property type="match status" value="1"/>
</dbReference>
<keyword evidence="7" id="KW-1185">Reference proteome</keyword>
<organism evidence="6 7">
    <name type="scientific">Cohnella suwonensis</name>
    <dbReference type="NCBI Taxonomy" id="696072"/>
    <lineage>
        <taxon>Bacteria</taxon>
        <taxon>Bacillati</taxon>
        <taxon>Bacillota</taxon>
        <taxon>Bacilli</taxon>
        <taxon>Bacillales</taxon>
        <taxon>Paenibacillaceae</taxon>
        <taxon>Cohnella</taxon>
    </lineage>
</organism>
<dbReference type="HAMAP" id="MF_00299">
    <property type="entry name" value="KptA"/>
    <property type="match status" value="1"/>
</dbReference>
<dbReference type="PANTHER" id="PTHR12684:SF2">
    <property type="entry name" value="TRNA 2'-PHOSPHOTRANSFERASE 1"/>
    <property type="match status" value="1"/>
</dbReference>
<keyword evidence="2 5" id="KW-0808">Transferase</keyword>
<comment type="caution">
    <text evidence="6">The sequence shown here is derived from an EMBL/GenBank/DDBJ whole genome shotgun (WGS) entry which is preliminary data.</text>
</comment>
<dbReference type="InterPro" id="IPR002745">
    <property type="entry name" value="Ptrans_KptA/Tpt1"/>
</dbReference>
<comment type="function">
    <text evidence="4 5">Removes the 2'-phosphate from RNA via an intermediate in which the phosphate is ADP-ribosylated by NAD followed by a presumed transesterification to release the RNA and generate ADP-ribose 1''-2''-cyclic phosphate (APPR&gt;P). May function as an ADP-ribosylase.</text>
</comment>
<protein>
    <recommendedName>
        <fullName evidence="5">Probable RNA 2'-phosphotransferase</fullName>
        <ecNumber evidence="5">2.7.1.-</ecNumber>
    </recommendedName>
</protein>
<name>A0ABW0LSV2_9BACL</name>
<keyword evidence="3 5" id="KW-0520">NAD</keyword>
<evidence type="ECO:0000313" key="6">
    <source>
        <dbReference type="EMBL" id="MFC5468973.1"/>
    </source>
</evidence>
<comment type="similarity">
    <text evidence="1 5">Belongs to the KptA/TPT1 family.</text>
</comment>
<dbReference type="PANTHER" id="PTHR12684">
    <property type="entry name" value="PUTATIVE PHOSPHOTRANSFERASE"/>
    <property type="match status" value="1"/>
</dbReference>
<dbReference type="GO" id="GO:0016740">
    <property type="term" value="F:transferase activity"/>
    <property type="evidence" value="ECO:0007669"/>
    <property type="project" value="UniProtKB-KW"/>
</dbReference>
<evidence type="ECO:0000256" key="2">
    <source>
        <dbReference type="ARBA" id="ARBA00022679"/>
    </source>
</evidence>
<dbReference type="Gene3D" id="1.10.10.970">
    <property type="entry name" value="RNA 2'-phosphotransferase, Tpt1/KptA family, N-terminal domain"/>
    <property type="match status" value="1"/>
</dbReference>
<dbReference type="EMBL" id="JBHSMH010000022">
    <property type="protein sequence ID" value="MFC5468973.1"/>
    <property type="molecule type" value="Genomic_DNA"/>
</dbReference>
<evidence type="ECO:0000256" key="5">
    <source>
        <dbReference type="HAMAP-Rule" id="MF_00299"/>
    </source>
</evidence>
<dbReference type="InterPro" id="IPR042081">
    <property type="entry name" value="RNA_2'-PTrans_C"/>
</dbReference>
<dbReference type="Gene3D" id="3.20.170.30">
    <property type="match status" value="1"/>
</dbReference>
<accession>A0ABW0LSV2</accession>
<evidence type="ECO:0000313" key="7">
    <source>
        <dbReference type="Proteomes" id="UP001596105"/>
    </source>
</evidence>
<dbReference type="InterPro" id="IPR022928">
    <property type="entry name" value="RNA_2'-PTrans_KptA"/>
</dbReference>
<dbReference type="RefSeq" id="WP_209748927.1">
    <property type="nucleotide sequence ID" value="NZ_JBHSMH010000022.1"/>
</dbReference>
<evidence type="ECO:0000256" key="4">
    <source>
        <dbReference type="ARBA" id="ARBA00025212"/>
    </source>
</evidence>
<dbReference type="EC" id="2.7.1.-" evidence="5"/>
<proteinExistence type="inferred from homology"/>
<dbReference type="SUPFAM" id="SSF56399">
    <property type="entry name" value="ADP-ribosylation"/>
    <property type="match status" value="1"/>
</dbReference>
<evidence type="ECO:0000256" key="3">
    <source>
        <dbReference type="ARBA" id="ARBA00023027"/>
    </source>
</evidence>
<dbReference type="NCBIfam" id="NF002014">
    <property type="entry name" value="PRK00819.1-4"/>
    <property type="match status" value="1"/>
</dbReference>
<evidence type="ECO:0000256" key="1">
    <source>
        <dbReference type="ARBA" id="ARBA00009836"/>
    </source>
</evidence>
<gene>
    <name evidence="5" type="primary">kptA</name>
    <name evidence="6" type="ORF">ACFPPD_09585</name>
</gene>
<sequence length="183" mass="20284">MKQSDKDVEAGRFLSYVLRHQPSAAGIELDANGWADVEALLAGCKIAGKNIDRASLDRIVMENGKQRYALNEDRTKIRANQGHSVPVDVELARREPPDMLYHGTASRFLASIRSEGILKRSRQHVHLSADERTALEVGNRHGQGILLRIDAAAMHRDGHPFYLSANGVWLCDVVPSKYISTST</sequence>
<reference evidence="7" key="1">
    <citation type="journal article" date="2019" name="Int. J. Syst. Evol. Microbiol.">
        <title>The Global Catalogue of Microorganisms (GCM) 10K type strain sequencing project: providing services to taxonomists for standard genome sequencing and annotation.</title>
        <authorList>
            <consortium name="The Broad Institute Genomics Platform"/>
            <consortium name="The Broad Institute Genome Sequencing Center for Infectious Disease"/>
            <person name="Wu L."/>
            <person name="Ma J."/>
        </authorList>
    </citation>
    <scope>NUCLEOTIDE SEQUENCE [LARGE SCALE GENOMIC DNA]</scope>
    <source>
        <strain evidence="7">CCUG 57113</strain>
    </source>
</reference>